<evidence type="ECO:0000313" key="2">
    <source>
        <dbReference type="EMBL" id="KAK4149915.1"/>
    </source>
</evidence>
<proteinExistence type="predicted"/>
<dbReference type="Proteomes" id="UP001302745">
    <property type="component" value="Unassembled WGS sequence"/>
</dbReference>
<protein>
    <submittedName>
        <fullName evidence="2">Uncharacterized protein</fullName>
    </submittedName>
</protein>
<dbReference type="AlphaFoldDB" id="A0AAN6ZS75"/>
<keyword evidence="3" id="KW-1185">Reference proteome</keyword>
<evidence type="ECO:0000256" key="1">
    <source>
        <dbReference type="SAM" id="SignalP"/>
    </source>
</evidence>
<reference evidence="2" key="2">
    <citation type="submission" date="2023-05" db="EMBL/GenBank/DDBJ databases">
        <authorList>
            <consortium name="Lawrence Berkeley National Laboratory"/>
            <person name="Steindorff A."/>
            <person name="Hensen N."/>
            <person name="Bonometti L."/>
            <person name="Westerberg I."/>
            <person name="Brannstrom I.O."/>
            <person name="Guillou S."/>
            <person name="Cros-Aarteil S."/>
            <person name="Calhoun S."/>
            <person name="Haridas S."/>
            <person name="Kuo A."/>
            <person name="Mondo S."/>
            <person name="Pangilinan J."/>
            <person name="Riley R."/>
            <person name="Labutti K."/>
            <person name="Andreopoulos B."/>
            <person name="Lipzen A."/>
            <person name="Chen C."/>
            <person name="Yanf M."/>
            <person name="Daum C."/>
            <person name="Ng V."/>
            <person name="Clum A."/>
            <person name="Ohm R."/>
            <person name="Martin F."/>
            <person name="Silar P."/>
            <person name="Natvig D."/>
            <person name="Lalanne C."/>
            <person name="Gautier V."/>
            <person name="Ament-Velasquez S.L."/>
            <person name="Kruys A."/>
            <person name="Hutchinson M.I."/>
            <person name="Powell A.J."/>
            <person name="Barry K."/>
            <person name="Miller A.N."/>
            <person name="Grigoriev I.V."/>
            <person name="Debuchy R."/>
            <person name="Gladieux P."/>
            <person name="Thoren M.H."/>
            <person name="Johannesson H."/>
        </authorList>
    </citation>
    <scope>NUCLEOTIDE SEQUENCE</scope>
    <source>
        <strain evidence="2">CBS 538.74</strain>
    </source>
</reference>
<accession>A0AAN6ZS75</accession>
<evidence type="ECO:0000313" key="3">
    <source>
        <dbReference type="Proteomes" id="UP001302745"/>
    </source>
</evidence>
<gene>
    <name evidence="2" type="ORF">C8A00DRAFT_37499</name>
</gene>
<sequence length="76" mass="8202">MQFHAQLLALFLAATAAVPALGQTTDQPPCEAVPNDFWFCISDCLYKTCPGDDVCYRACDAACKAKFVPDCEPGIN</sequence>
<keyword evidence="1" id="KW-0732">Signal</keyword>
<reference evidence="2" key="1">
    <citation type="journal article" date="2023" name="Mol. Phylogenet. Evol.">
        <title>Genome-scale phylogeny and comparative genomics of the fungal order Sordariales.</title>
        <authorList>
            <person name="Hensen N."/>
            <person name="Bonometti L."/>
            <person name="Westerberg I."/>
            <person name="Brannstrom I.O."/>
            <person name="Guillou S."/>
            <person name="Cros-Aarteil S."/>
            <person name="Calhoun S."/>
            <person name="Haridas S."/>
            <person name="Kuo A."/>
            <person name="Mondo S."/>
            <person name="Pangilinan J."/>
            <person name="Riley R."/>
            <person name="LaButti K."/>
            <person name="Andreopoulos B."/>
            <person name="Lipzen A."/>
            <person name="Chen C."/>
            <person name="Yan M."/>
            <person name="Daum C."/>
            <person name="Ng V."/>
            <person name="Clum A."/>
            <person name="Steindorff A."/>
            <person name="Ohm R.A."/>
            <person name="Martin F."/>
            <person name="Silar P."/>
            <person name="Natvig D.O."/>
            <person name="Lalanne C."/>
            <person name="Gautier V."/>
            <person name="Ament-Velasquez S.L."/>
            <person name="Kruys A."/>
            <person name="Hutchinson M.I."/>
            <person name="Powell A.J."/>
            <person name="Barry K."/>
            <person name="Miller A.N."/>
            <person name="Grigoriev I.V."/>
            <person name="Debuchy R."/>
            <person name="Gladieux P."/>
            <person name="Hiltunen Thoren M."/>
            <person name="Johannesson H."/>
        </authorList>
    </citation>
    <scope>NUCLEOTIDE SEQUENCE</scope>
    <source>
        <strain evidence="2">CBS 538.74</strain>
    </source>
</reference>
<dbReference type="EMBL" id="MU857113">
    <property type="protein sequence ID" value="KAK4149915.1"/>
    <property type="molecule type" value="Genomic_DNA"/>
</dbReference>
<comment type="caution">
    <text evidence="2">The sequence shown here is derived from an EMBL/GenBank/DDBJ whole genome shotgun (WGS) entry which is preliminary data.</text>
</comment>
<name>A0AAN6ZS75_9PEZI</name>
<organism evidence="2 3">
    <name type="scientific">Chaetomidium leptoderma</name>
    <dbReference type="NCBI Taxonomy" id="669021"/>
    <lineage>
        <taxon>Eukaryota</taxon>
        <taxon>Fungi</taxon>
        <taxon>Dikarya</taxon>
        <taxon>Ascomycota</taxon>
        <taxon>Pezizomycotina</taxon>
        <taxon>Sordariomycetes</taxon>
        <taxon>Sordariomycetidae</taxon>
        <taxon>Sordariales</taxon>
        <taxon>Chaetomiaceae</taxon>
        <taxon>Chaetomidium</taxon>
    </lineage>
</organism>
<feature type="signal peptide" evidence="1">
    <location>
        <begin position="1"/>
        <end position="22"/>
    </location>
</feature>
<feature type="chain" id="PRO_5043030545" evidence="1">
    <location>
        <begin position="23"/>
        <end position="76"/>
    </location>
</feature>